<dbReference type="EMBL" id="JBHUHX010000009">
    <property type="protein sequence ID" value="MFD2111166.1"/>
    <property type="molecule type" value="Genomic_DNA"/>
</dbReference>
<protein>
    <submittedName>
        <fullName evidence="1">Uncharacterized protein</fullName>
    </submittedName>
</protein>
<evidence type="ECO:0000313" key="2">
    <source>
        <dbReference type="Proteomes" id="UP001597337"/>
    </source>
</evidence>
<accession>A0ABW4Y4R7</accession>
<dbReference type="InterPro" id="IPR036390">
    <property type="entry name" value="WH_DNA-bd_sf"/>
</dbReference>
<evidence type="ECO:0000313" key="1">
    <source>
        <dbReference type="EMBL" id="MFD2111166.1"/>
    </source>
</evidence>
<gene>
    <name evidence="1" type="ORF">ACFSJC_04825</name>
</gene>
<reference evidence="2" key="1">
    <citation type="journal article" date="2019" name="Int. J. Syst. Evol. Microbiol.">
        <title>The Global Catalogue of Microorganisms (GCM) 10K type strain sequencing project: providing services to taxonomists for standard genome sequencing and annotation.</title>
        <authorList>
            <consortium name="The Broad Institute Genomics Platform"/>
            <consortium name="The Broad Institute Genome Sequencing Center for Infectious Disease"/>
            <person name="Wu L."/>
            <person name="Ma J."/>
        </authorList>
    </citation>
    <scope>NUCLEOTIDE SEQUENCE [LARGE SCALE GENOMIC DNA]</scope>
    <source>
        <strain evidence="2">KACC 12597</strain>
    </source>
</reference>
<name>A0ABW4Y4R7_9GAMM</name>
<proteinExistence type="predicted"/>
<dbReference type="Proteomes" id="UP001597337">
    <property type="component" value="Unassembled WGS sequence"/>
</dbReference>
<dbReference type="RefSeq" id="WP_386024024.1">
    <property type="nucleotide sequence ID" value="NZ_JBHUHX010000009.1"/>
</dbReference>
<dbReference type="SUPFAM" id="SSF46785">
    <property type="entry name" value="Winged helix' DNA-binding domain"/>
    <property type="match status" value="1"/>
</dbReference>
<sequence length="78" mass="9101">MSTRRHVQVSRHIELRTELAFLRLRFCKPVSKLELSRMTDVEPQTIRRIVRTMEAIEQAGQELPETWKDAKALAKVLG</sequence>
<keyword evidence="2" id="KW-1185">Reference proteome</keyword>
<comment type="caution">
    <text evidence="1">The sequence shown here is derived from an EMBL/GenBank/DDBJ whole genome shotgun (WGS) entry which is preliminary data.</text>
</comment>
<organism evidence="1 2">
    <name type="scientific">Thiorhodococcus fuscus</name>
    <dbReference type="NCBI Taxonomy" id="527200"/>
    <lineage>
        <taxon>Bacteria</taxon>
        <taxon>Pseudomonadati</taxon>
        <taxon>Pseudomonadota</taxon>
        <taxon>Gammaproteobacteria</taxon>
        <taxon>Chromatiales</taxon>
        <taxon>Chromatiaceae</taxon>
        <taxon>Thiorhodococcus</taxon>
    </lineage>
</organism>